<evidence type="ECO:0000313" key="3">
    <source>
        <dbReference type="Proteomes" id="UP000186292"/>
    </source>
</evidence>
<gene>
    <name evidence="2" type="ORF">SAMN05444817_106103</name>
</gene>
<dbReference type="AlphaFoldDB" id="A0A1N7JER8"/>
<reference evidence="3" key="1">
    <citation type="submission" date="2017-01" db="EMBL/GenBank/DDBJ databases">
        <authorList>
            <person name="Varghese N."/>
            <person name="Submissions S."/>
        </authorList>
    </citation>
    <scope>NUCLEOTIDE SEQUENCE [LARGE SCALE GENOMIC DNA]</scope>
    <source>
        <strain evidence="3">DSM 44531</strain>
    </source>
</reference>
<keyword evidence="1" id="KW-1133">Transmembrane helix</keyword>
<feature type="transmembrane region" description="Helical" evidence="1">
    <location>
        <begin position="30"/>
        <end position="51"/>
    </location>
</feature>
<proteinExistence type="predicted"/>
<dbReference type="EMBL" id="FTOF01000006">
    <property type="protein sequence ID" value="SIS47827.1"/>
    <property type="molecule type" value="Genomic_DNA"/>
</dbReference>
<keyword evidence="1" id="KW-0812">Transmembrane</keyword>
<name>A0A1N7JER8_9CORY</name>
<keyword evidence="1" id="KW-0472">Membrane</keyword>
<accession>A0A1N7JER8</accession>
<keyword evidence="3" id="KW-1185">Reference proteome</keyword>
<organism evidence="2 3">
    <name type="scientific">Corynebacterium appendicis CIP 107643</name>
    <dbReference type="NCBI Taxonomy" id="1161099"/>
    <lineage>
        <taxon>Bacteria</taxon>
        <taxon>Bacillati</taxon>
        <taxon>Actinomycetota</taxon>
        <taxon>Actinomycetes</taxon>
        <taxon>Mycobacteriales</taxon>
        <taxon>Corynebacteriaceae</taxon>
        <taxon>Corynebacterium</taxon>
    </lineage>
</organism>
<evidence type="ECO:0000313" key="2">
    <source>
        <dbReference type="EMBL" id="SIS47827.1"/>
    </source>
</evidence>
<evidence type="ECO:0000256" key="1">
    <source>
        <dbReference type="SAM" id="Phobius"/>
    </source>
</evidence>
<dbReference type="Proteomes" id="UP000186292">
    <property type="component" value="Unassembled WGS sequence"/>
</dbReference>
<sequence>MARANRIPLCLHVRNVCASYAEPVTKTNKILLAVLVVLLLVLAAIGGTIAVRSGLFGSSNDIAQPYNETRYSGTIDQAEGLIDAADPVPVVLVVRFHDGGETGELTSPTLKRHSILTRTDEYTYREDIVHGEDVDAGDSGVEWTFEPGENDAMDVSYTTSDGATASAELPQTDPEETSGEVGINPEVAGAEPDGIEFSGYSARSTGPIELVHADDPSKNISDEVIFRISSDGETHTVTYPGRGCYGTIDSTDPNNRVENITVGDCESGGTWHFISGDMGGGTAEYTSADGKLTGSLDFRHSEWGTIDGEIGIARSGPVLDFYRDFTGGDADTAAEAKGSCDPSEFAALVDDWEENTTTVIYCDGTWASAGLTGSDYVGDFHFVDGEWEVLQRDERTKETRHQCHDPDKLREMGAPEEFTDNLIICE</sequence>
<protein>
    <submittedName>
        <fullName evidence="2">Uncharacterized protein</fullName>
    </submittedName>
</protein>